<keyword evidence="3 7" id="KW-0653">Protein transport</keyword>
<evidence type="ECO:0000256" key="2">
    <source>
        <dbReference type="ARBA" id="ARBA00022692"/>
    </source>
</evidence>
<evidence type="ECO:0000313" key="9">
    <source>
        <dbReference type="EMBL" id="KOG90760.1"/>
    </source>
</evidence>
<dbReference type="HAMAP" id="MF_00902">
    <property type="entry name" value="TatC"/>
    <property type="match status" value="1"/>
</dbReference>
<name>A0ABR5JBE1_9ACTN</name>
<dbReference type="NCBIfam" id="TIGR00945">
    <property type="entry name" value="tatC"/>
    <property type="match status" value="1"/>
</dbReference>
<feature type="transmembrane region" description="Helical" evidence="7">
    <location>
        <begin position="180"/>
        <end position="201"/>
    </location>
</feature>
<evidence type="ECO:0000256" key="8">
    <source>
        <dbReference type="SAM" id="MobiDB-lite"/>
    </source>
</evidence>
<keyword evidence="7" id="KW-1003">Cell membrane</keyword>
<comment type="similarity">
    <text evidence="7">Belongs to the TatC family.</text>
</comment>
<dbReference type="EMBL" id="LGUT01000569">
    <property type="protein sequence ID" value="KOG90760.1"/>
    <property type="molecule type" value="Genomic_DNA"/>
</dbReference>
<feature type="region of interest" description="Disordered" evidence="8">
    <location>
        <begin position="269"/>
        <end position="288"/>
    </location>
</feature>
<dbReference type="PANTHER" id="PTHR30371">
    <property type="entry name" value="SEC-INDEPENDENT PROTEIN TRANSLOCASE PROTEIN TATC"/>
    <property type="match status" value="1"/>
</dbReference>
<keyword evidence="7" id="KW-0813">Transport</keyword>
<proteinExistence type="inferred from homology"/>
<feature type="compositionally biased region" description="Basic and acidic residues" evidence="8">
    <location>
        <begin position="319"/>
        <end position="329"/>
    </location>
</feature>
<dbReference type="InterPro" id="IPR002033">
    <property type="entry name" value="TatC"/>
</dbReference>
<organism evidence="9 10">
    <name type="scientific">Streptomyces varsoviensis</name>
    <dbReference type="NCBI Taxonomy" id="67373"/>
    <lineage>
        <taxon>Bacteria</taxon>
        <taxon>Bacillati</taxon>
        <taxon>Actinomycetota</taxon>
        <taxon>Actinomycetes</taxon>
        <taxon>Kitasatosporales</taxon>
        <taxon>Streptomycetaceae</taxon>
        <taxon>Streptomyces</taxon>
    </lineage>
</organism>
<evidence type="ECO:0000256" key="3">
    <source>
        <dbReference type="ARBA" id="ARBA00022927"/>
    </source>
</evidence>
<feature type="transmembrane region" description="Helical" evidence="7">
    <location>
        <begin position="237"/>
        <end position="259"/>
    </location>
</feature>
<reference evidence="9 10" key="1">
    <citation type="submission" date="2015-07" db="EMBL/GenBank/DDBJ databases">
        <authorList>
            <person name="Ju K.-S."/>
            <person name="Doroghazi J.R."/>
            <person name="Metcalf W.W."/>
        </authorList>
    </citation>
    <scope>NUCLEOTIDE SEQUENCE [LARGE SCALE GENOMIC DNA]</scope>
    <source>
        <strain evidence="9 10">NRRL B-3589</strain>
    </source>
</reference>
<accession>A0ABR5JBE1</accession>
<sequence>MLKSARKKQKDPEGRMPLTEHLRELRNRLGKAVLAIVVVAVVAAFYYKDIVELFKQPIEDAIGCKVSFAELSTKDKRQTCGNITMSGLMGPFSLMIKVSLMSGLVVASPIWLYQLWAFLAPGLHRTEKKYALSFVAAGAPLFAAGGFFAYKIMPAASTVLIEFTPSDVDNLLPLDELIDFITRLVVVFGLSFELPLLLVMLNFGGILTGRRMLGWWRGMIMGVTVFAAVATPSVDPFSMLMLAIPIVMLYFIAVFIALFNDKRKRAANPDADLDPDEASHLDLTPQDVGEIEPVRASRAGTALPGQSGGGADSGTGVEPTRRNGYDDAT</sequence>
<keyword evidence="6 7" id="KW-0472">Membrane</keyword>
<dbReference type="PANTHER" id="PTHR30371:SF0">
    <property type="entry name" value="SEC-INDEPENDENT PROTEIN TRANSLOCASE PROTEIN TATC, CHLOROPLASTIC-RELATED"/>
    <property type="match status" value="1"/>
</dbReference>
<dbReference type="PRINTS" id="PR01840">
    <property type="entry name" value="TATCFAMILY"/>
</dbReference>
<feature type="transmembrane region" description="Helical" evidence="7">
    <location>
        <begin position="130"/>
        <end position="150"/>
    </location>
</feature>
<dbReference type="RefSeq" id="WP_030879234.1">
    <property type="nucleotide sequence ID" value="NZ_JBEZAH010000001.1"/>
</dbReference>
<dbReference type="Proteomes" id="UP000037020">
    <property type="component" value="Unassembled WGS sequence"/>
</dbReference>
<comment type="function">
    <text evidence="7">Part of the twin-arginine translocation (Tat) system that transports large folded proteins containing a characteristic twin-arginine motif in their signal peptide across membranes. Together with TatB, TatC is part of a receptor directly interacting with Tat signal peptides.</text>
</comment>
<comment type="subcellular location">
    <subcellularLocation>
        <location evidence="7">Cell membrane</location>
        <topology evidence="7">Multi-pass membrane protein</topology>
    </subcellularLocation>
    <subcellularLocation>
        <location evidence="1">Membrane</location>
        <topology evidence="1">Multi-pass membrane protein</topology>
    </subcellularLocation>
</comment>
<evidence type="ECO:0000256" key="5">
    <source>
        <dbReference type="ARBA" id="ARBA00023010"/>
    </source>
</evidence>
<keyword evidence="10" id="KW-1185">Reference proteome</keyword>
<keyword evidence="4 7" id="KW-1133">Transmembrane helix</keyword>
<evidence type="ECO:0000256" key="4">
    <source>
        <dbReference type="ARBA" id="ARBA00022989"/>
    </source>
</evidence>
<keyword evidence="5 7" id="KW-0811">Translocation</keyword>
<feature type="region of interest" description="Disordered" evidence="8">
    <location>
        <begin position="294"/>
        <end position="329"/>
    </location>
</feature>
<evidence type="ECO:0000256" key="7">
    <source>
        <dbReference type="HAMAP-Rule" id="MF_00902"/>
    </source>
</evidence>
<keyword evidence="2 7" id="KW-0812">Transmembrane</keyword>
<evidence type="ECO:0000313" key="10">
    <source>
        <dbReference type="Proteomes" id="UP000037020"/>
    </source>
</evidence>
<gene>
    <name evidence="7" type="primary">tatC</name>
    <name evidence="9" type="ORF">ADK38_06920</name>
</gene>
<protein>
    <recommendedName>
        <fullName evidence="7">Sec-independent protein translocase protein TatC</fullName>
    </recommendedName>
</protein>
<comment type="caution">
    <text evidence="9">The sequence shown here is derived from an EMBL/GenBank/DDBJ whole genome shotgun (WGS) entry which is preliminary data.</text>
</comment>
<feature type="transmembrane region" description="Helical" evidence="7">
    <location>
        <begin position="29"/>
        <end position="47"/>
    </location>
</feature>
<feature type="transmembrane region" description="Helical" evidence="7">
    <location>
        <begin position="94"/>
        <end position="118"/>
    </location>
</feature>
<evidence type="ECO:0000256" key="1">
    <source>
        <dbReference type="ARBA" id="ARBA00004141"/>
    </source>
</evidence>
<evidence type="ECO:0000256" key="6">
    <source>
        <dbReference type="ARBA" id="ARBA00023136"/>
    </source>
</evidence>
<dbReference type="Pfam" id="PF00902">
    <property type="entry name" value="TatC"/>
    <property type="match status" value="1"/>
</dbReference>
<comment type="subunit">
    <text evidence="7">The Tat system comprises two distinct complexes: a TatABC complex, containing multiple copies of TatA, TatB and TatC subunits, and a separate TatA complex, containing only TatA subunits. Substrates initially bind to the TatABC complex, which probably triggers association of the separate TatA complex to form the active translocon.</text>
</comment>
<feature type="transmembrane region" description="Helical" evidence="7">
    <location>
        <begin position="213"/>
        <end position="231"/>
    </location>
</feature>